<name>A0A9Q5CZK7_9BACT</name>
<dbReference type="InterPro" id="IPR052949">
    <property type="entry name" value="PA_immunity-related"/>
</dbReference>
<evidence type="ECO:0000313" key="2">
    <source>
        <dbReference type="Proteomes" id="UP000281028"/>
    </source>
</evidence>
<evidence type="ECO:0000313" key="1">
    <source>
        <dbReference type="EMBL" id="NSL85404.1"/>
    </source>
</evidence>
<proteinExistence type="predicted"/>
<dbReference type="SUPFAM" id="SSF141571">
    <property type="entry name" value="Pentapeptide repeat-like"/>
    <property type="match status" value="1"/>
</dbReference>
<dbReference type="OrthoDB" id="67652at2"/>
<dbReference type="Pfam" id="PF13599">
    <property type="entry name" value="Pentapeptide_4"/>
    <property type="match status" value="1"/>
</dbReference>
<dbReference type="InterPro" id="IPR001646">
    <property type="entry name" value="5peptide_repeat"/>
</dbReference>
<dbReference type="EMBL" id="RIAR02000001">
    <property type="protein sequence ID" value="NSL85404.1"/>
    <property type="molecule type" value="Genomic_DNA"/>
</dbReference>
<dbReference type="Proteomes" id="UP000281028">
    <property type="component" value="Unassembled WGS sequence"/>
</dbReference>
<keyword evidence="2" id="KW-1185">Reference proteome</keyword>
<protein>
    <submittedName>
        <fullName evidence="1">Pentapeptide repeat-containing protein</fullName>
    </submittedName>
</protein>
<dbReference type="Pfam" id="PF13576">
    <property type="entry name" value="Pentapeptide_3"/>
    <property type="match status" value="1"/>
</dbReference>
<sequence length="192" mass="21586">MFSPDESYEHQEFKQLTLDGTIISGCEFFACTFYKCSFKECVFTECMFEKCTFEDCDLSLIQLQRTGLVRVTIKNSKAIGVAWSNAKDAFSVAFHDTRLSFGTFSGKNLKQGIFLQCQADEVDFSDCNLSQSDFRGTDLSAARFVNCDLTQANFVGATRYHLIAAENKLRKAKFSLPEAVSLLYELGIEIAE</sequence>
<reference evidence="1" key="1">
    <citation type="submission" date="2020-05" db="EMBL/GenBank/DDBJ databases">
        <title>Chitinophaga laudate sp. nov., isolated from a tropical peat swamp.</title>
        <authorList>
            <person name="Goh C.B.S."/>
            <person name="Lee M.S."/>
            <person name="Parimannan S."/>
            <person name="Pasbakhsh P."/>
            <person name="Yule C.M."/>
            <person name="Rajandas H."/>
            <person name="Loke S."/>
            <person name="Croft L."/>
            <person name="Tan J.B.L."/>
        </authorList>
    </citation>
    <scope>NUCLEOTIDE SEQUENCE</scope>
    <source>
        <strain evidence="1">Mgbs1</strain>
    </source>
</reference>
<dbReference type="PANTHER" id="PTHR42999:SF1">
    <property type="entry name" value="PENTAPEPTIDE REPEAT-CONTAINING PROTEIN"/>
    <property type="match status" value="1"/>
</dbReference>
<dbReference type="PANTHER" id="PTHR42999">
    <property type="entry name" value="ANTIBIOTIC RESISTANCE PROTEIN MCBG"/>
    <property type="match status" value="1"/>
</dbReference>
<dbReference type="AlphaFoldDB" id="A0A9Q5CZK7"/>
<accession>A0A9Q5CZK7</accession>
<organism evidence="1 2">
    <name type="scientific">Chitinophaga solisilvae</name>
    <dbReference type="NCBI Taxonomy" id="1233460"/>
    <lineage>
        <taxon>Bacteria</taxon>
        <taxon>Pseudomonadati</taxon>
        <taxon>Bacteroidota</taxon>
        <taxon>Chitinophagia</taxon>
        <taxon>Chitinophagales</taxon>
        <taxon>Chitinophagaceae</taxon>
        <taxon>Chitinophaga</taxon>
    </lineage>
</organism>
<gene>
    <name evidence="1" type="ORF">ECE50_001085</name>
</gene>
<dbReference type="Gene3D" id="2.160.20.80">
    <property type="entry name" value="E3 ubiquitin-protein ligase SopA"/>
    <property type="match status" value="1"/>
</dbReference>
<comment type="caution">
    <text evidence="1">The sequence shown here is derived from an EMBL/GenBank/DDBJ whole genome shotgun (WGS) entry which is preliminary data.</text>
</comment>